<dbReference type="Proteomes" id="UP000078237">
    <property type="component" value="Unassembled WGS sequence"/>
</dbReference>
<accession>A0A175WG33</accession>
<proteinExistence type="predicted"/>
<feature type="region of interest" description="Disordered" evidence="1">
    <location>
        <begin position="47"/>
        <end position="107"/>
    </location>
</feature>
<evidence type="ECO:0000256" key="1">
    <source>
        <dbReference type="SAM" id="MobiDB-lite"/>
    </source>
</evidence>
<sequence>MPSGTSGTFTLRIPPGVPLSSVLAVTLVDESLIQRLEQLGLENPFQLGSRLSRPSKQARTREDVDPPGEVWRTDLEGSFRTPSPQSDPAGRGEVQALATPSGEQAETHGTVNDVANDRQLQFPCPPNARCYRRLPNEQLDWARVSLKTVEDYGNYRSRPRIPFHGAPSHSANGVLHEFSDDDEIAVVMQTIEE</sequence>
<comment type="caution">
    <text evidence="2">The sequence shown here is derived from an EMBL/GenBank/DDBJ whole genome shotgun (WGS) entry which is preliminary data.</text>
</comment>
<dbReference type="AlphaFoldDB" id="A0A175WG33"/>
<evidence type="ECO:0000313" key="2">
    <source>
        <dbReference type="EMBL" id="KXX82481.1"/>
    </source>
</evidence>
<dbReference type="EMBL" id="LCTW02000013">
    <property type="protein sequence ID" value="KXX82481.1"/>
    <property type="molecule type" value="Genomic_DNA"/>
</dbReference>
<reference evidence="2 3" key="1">
    <citation type="journal article" date="2016" name="Genome Announc.">
        <title>Genome Sequence of Madurella mycetomatis mm55, Isolated from a Human Mycetoma Case in Sudan.</title>
        <authorList>
            <person name="Smit S."/>
            <person name="Derks M.F."/>
            <person name="Bervoets S."/>
            <person name="Fahal A."/>
            <person name="van Leeuwen W."/>
            <person name="van Belkum A."/>
            <person name="van de Sande W.W."/>
        </authorList>
    </citation>
    <scope>NUCLEOTIDE SEQUENCE [LARGE SCALE GENOMIC DNA]</scope>
    <source>
        <strain evidence="3">mm55</strain>
    </source>
</reference>
<name>A0A175WG33_9PEZI</name>
<keyword evidence="3" id="KW-1185">Reference proteome</keyword>
<gene>
    <name evidence="2" type="ORF">MMYC01_201224</name>
</gene>
<organism evidence="2 3">
    <name type="scientific">Madurella mycetomatis</name>
    <dbReference type="NCBI Taxonomy" id="100816"/>
    <lineage>
        <taxon>Eukaryota</taxon>
        <taxon>Fungi</taxon>
        <taxon>Dikarya</taxon>
        <taxon>Ascomycota</taxon>
        <taxon>Pezizomycotina</taxon>
        <taxon>Sordariomycetes</taxon>
        <taxon>Sordariomycetidae</taxon>
        <taxon>Sordariales</taxon>
        <taxon>Sordariales incertae sedis</taxon>
        <taxon>Madurella</taxon>
    </lineage>
</organism>
<evidence type="ECO:0000313" key="3">
    <source>
        <dbReference type="Proteomes" id="UP000078237"/>
    </source>
</evidence>
<dbReference type="VEuPathDB" id="FungiDB:MMYC01_201224"/>
<protein>
    <submittedName>
        <fullName evidence="2">Uncharacterized protein</fullName>
    </submittedName>
</protein>